<gene>
    <name evidence="6" type="ORF">U9M48_028621</name>
</gene>
<sequence length="169" mass="19744">MLLFKSGHLCLMQIEEDLNCARVASTDSDVASILPSKRNGKFLKMFIGPANVRVARKEDKFKIKDEYNNYRDRAAYKFLLFPSILLLLRWWIWDGCLPAWAVLFYQRGVQLFLRWAVMQGIAVHLQNKIPVPKIAYSNSFRKVNKCDKQEREKRPTWHGILASQLKANE</sequence>
<dbReference type="PANTHER" id="PTHR21433:SF4">
    <property type="entry name" value="OS02G0106800 PROTEIN"/>
    <property type="match status" value="1"/>
</dbReference>
<evidence type="ECO:0000313" key="6">
    <source>
        <dbReference type="EMBL" id="WVZ81220.1"/>
    </source>
</evidence>
<evidence type="ECO:0000256" key="3">
    <source>
        <dbReference type="ARBA" id="ARBA00022692"/>
    </source>
</evidence>
<dbReference type="AlphaFoldDB" id="A0AAQ3X1W1"/>
<reference evidence="6 7" key="1">
    <citation type="submission" date="2024-02" db="EMBL/GenBank/DDBJ databases">
        <title>High-quality chromosome-scale genome assembly of Pensacola bahiagrass (Paspalum notatum Flugge var. saurae).</title>
        <authorList>
            <person name="Vega J.M."/>
            <person name="Podio M."/>
            <person name="Orjuela J."/>
            <person name="Siena L.A."/>
            <person name="Pessino S.C."/>
            <person name="Combes M.C."/>
            <person name="Mariac C."/>
            <person name="Albertini E."/>
            <person name="Pupilli F."/>
            <person name="Ortiz J.P.A."/>
            <person name="Leblanc O."/>
        </authorList>
    </citation>
    <scope>NUCLEOTIDE SEQUENCE [LARGE SCALE GENOMIC DNA]</scope>
    <source>
        <strain evidence="6">R1</strain>
        <tissue evidence="6">Leaf</tissue>
    </source>
</reference>
<evidence type="ECO:0000256" key="2">
    <source>
        <dbReference type="ARBA" id="ARBA00009700"/>
    </source>
</evidence>
<keyword evidence="5" id="KW-0472">Membrane</keyword>
<dbReference type="Pfam" id="PF07851">
    <property type="entry name" value="TMEM120A-B"/>
    <property type="match status" value="1"/>
</dbReference>
<comment type="subcellular location">
    <subcellularLocation>
        <location evidence="1">Membrane</location>
        <topology evidence="1">Multi-pass membrane protein</topology>
    </subcellularLocation>
</comment>
<proteinExistence type="inferred from homology"/>
<evidence type="ECO:0000256" key="4">
    <source>
        <dbReference type="ARBA" id="ARBA00022989"/>
    </source>
</evidence>
<dbReference type="GO" id="GO:0016020">
    <property type="term" value="C:membrane"/>
    <property type="evidence" value="ECO:0007669"/>
    <property type="project" value="UniProtKB-SubCell"/>
</dbReference>
<evidence type="ECO:0000256" key="5">
    <source>
        <dbReference type="ARBA" id="ARBA00023136"/>
    </source>
</evidence>
<name>A0AAQ3X1W1_PASNO</name>
<evidence type="ECO:0000256" key="1">
    <source>
        <dbReference type="ARBA" id="ARBA00004141"/>
    </source>
</evidence>
<accession>A0AAQ3X1W1</accession>
<evidence type="ECO:0000313" key="7">
    <source>
        <dbReference type="Proteomes" id="UP001341281"/>
    </source>
</evidence>
<comment type="similarity">
    <text evidence="2">Belongs to the TMEM120 family.</text>
</comment>
<keyword evidence="4" id="KW-1133">Transmembrane helix</keyword>
<protein>
    <submittedName>
        <fullName evidence="6">Uncharacterized protein</fullName>
    </submittedName>
</protein>
<dbReference type="EMBL" id="CP144750">
    <property type="protein sequence ID" value="WVZ81220.1"/>
    <property type="molecule type" value="Genomic_DNA"/>
</dbReference>
<organism evidence="6 7">
    <name type="scientific">Paspalum notatum var. saurae</name>
    <dbReference type="NCBI Taxonomy" id="547442"/>
    <lineage>
        <taxon>Eukaryota</taxon>
        <taxon>Viridiplantae</taxon>
        <taxon>Streptophyta</taxon>
        <taxon>Embryophyta</taxon>
        <taxon>Tracheophyta</taxon>
        <taxon>Spermatophyta</taxon>
        <taxon>Magnoliopsida</taxon>
        <taxon>Liliopsida</taxon>
        <taxon>Poales</taxon>
        <taxon>Poaceae</taxon>
        <taxon>PACMAD clade</taxon>
        <taxon>Panicoideae</taxon>
        <taxon>Andropogonodae</taxon>
        <taxon>Paspaleae</taxon>
        <taxon>Paspalinae</taxon>
        <taxon>Paspalum</taxon>
    </lineage>
</organism>
<keyword evidence="3" id="KW-0812">Transmembrane</keyword>
<keyword evidence="7" id="KW-1185">Reference proteome</keyword>
<dbReference type="InterPro" id="IPR012926">
    <property type="entry name" value="TMEM120A/B"/>
</dbReference>
<dbReference type="Proteomes" id="UP001341281">
    <property type="component" value="Chromosome 06"/>
</dbReference>
<dbReference type="PANTHER" id="PTHR21433">
    <property type="entry name" value="TRANSMEMBRANE PROTEIN INDUCED BY TUMOR NECROSIS FACTOR ALPHA"/>
    <property type="match status" value="1"/>
</dbReference>
<dbReference type="EMBL" id="CP144750">
    <property type="protein sequence ID" value="WVZ81219.1"/>
    <property type="molecule type" value="Genomic_DNA"/>
</dbReference>